<feature type="transmembrane region" description="Helical" evidence="1">
    <location>
        <begin position="12"/>
        <end position="33"/>
    </location>
</feature>
<dbReference type="OrthoDB" id="5373426at2759"/>
<dbReference type="AlphaFoldDB" id="A0A913YZ80"/>
<keyword evidence="1" id="KW-0812">Transmembrane</keyword>
<dbReference type="RefSeq" id="XP_028519752.1">
    <property type="nucleotide sequence ID" value="XM_028663951.1"/>
</dbReference>
<evidence type="ECO:0000313" key="3">
    <source>
        <dbReference type="Proteomes" id="UP000887567"/>
    </source>
</evidence>
<dbReference type="SUPFAM" id="SSF52266">
    <property type="entry name" value="SGNH hydrolase"/>
    <property type="match status" value="1"/>
</dbReference>
<keyword evidence="1" id="KW-0472">Membrane</keyword>
<protein>
    <submittedName>
        <fullName evidence="2">Uncharacterized protein</fullName>
    </submittedName>
</protein>
<dbReference type="KEGG" id="epa:110254884"/>
<keyword evidence="1" id="KW-1133">Transmembrane helix</keyword>
<evidence type="ECO:0000256" key="1">
    <source>
        <dbReference type="SAM" id="Phobius"/>
    </source>
</evidence>
<reference evidence="2" key="1">
    <citation type="submission" date="2022-11" db="UniProtKB">
        <authorList>
            <consortium name="EnsemblMetazoa"/>
        </authorList>
    </citation>
    <scope>IDENTIFICATION</scope>
</reference>
<dbReference type="EnsemblMetazoa" id="XM_028663951.1">
    <property type="protein sequence ID" value="XP_028519752.1"/>
    <property type="gene ID" value="LOC110254884"/>
</dbReference>
<accession>A0A913YZ80</accession>
<keyword evidence="3" id="KW-1185">Reference proteome</keyword>
<dbReference type="PANTHER" id="PTHR20003:SF7">
    <property type="entry name" value="SGNH DOMAIN-CONTAINING PROTEIN"/>
    <property type="match status" value="1"/>
</dbReference>
<organism evidence="2 3">
    <name type="scientific">Exaiptasia diaphana</name>
    <name type="common">Tropical sea anemone</name>
    <name type="synonym">Aiptasia pulchella</name>
    <dbReference type="NCBI Taxonomy" id="2652724"/>
    <lineage>
        <taxon>Eukaryota</taxon>
        <taxon>Metazoa</taxon>
        <taxon>Cnidaria</taxon>
        <taxon>Anthozoa</taxon>
        <taxon>Hexacorallia</taxon>
        <taxon>Actiniaria</taxon>
        <taxon>Aiptasiidae</taxon>
        <taxon>Exaiptasia</taxon>
    </lineage>
</organism>
<sequence>MIARCLDKKYRRTIFLVVLAVVGIALFDILYSYNQDILPIQKRVTPILPLCRNVLQVMREGSWFKKPYITTDDVKRRYDMNIILRKHRGQPTYLNRSDFRCGINYLIHAPDFGPKIPALCMRNSDRHCCNADGLCSNGQGNCSCAECTDFRNIVEAELYDWLPLRCKIMNYSTTTHAQGFLKPPSFRKMGQNNDKISQYNRVMRDKLKQKGVEVFDVFPMTKGVHSYDGTHYGYGMNMIKAQYLLNYIHQTIQAK</sequence>
<evidence type="ECO:0000313" key="2">
    <source>
        <dbReference type="EnsemblMetazoa" id="XP_028519752.1"/>
    </source>
</evidence>
<dbReference type="GeneID" id="110254884"/>
<dbReference type="PANTHER" id="PTHR20003">
    <property type="entry name" value="GLYCOPROTEIN-RELATED"/>
    <property type="match status" value="1"/>
</dbReference>
<name>A0A913YZ80_EXADI</name>
<dbReference type="Proteomes" id="UP000887567">
    <property type="component" value="Unplaced"/>
</dbReference>
<proteinExistence type="predicted"/>